<gene>
    <name evidence="2" type="ORF">SARC_10934</name>
</gene>
<dbReference type="RefSeq" id="XP_014150471.1">
    <property type="nucleotide sequence ID" value="XM_014294996.1"/>
</dbReference>
<evidence type="ECO:0000313" key="2">
    <source>
        <dbReference type="EMBL" id="KNC76569.1"/>
    </source>
</evidence>
<keyword evidence="3" id="KW-1185">Reference proteome</keyword>
<organism evidence="2 3">
    <name type="scientific">Sphaeroforma arctica JP610</name>
    <dbReference type="NCBI Taxonomy" id="667725"/>
    <lineage>
        <taxon>Eukaryota</taxon>
        <taxon>Ichthyosporea</taxon>
        <taxon>Ichthyophonida</taxon>
        <taxon>Sphaeroforma</taxon>
    </lineage>
</organism>
<dbReference type="Pfam" id="PF00483">
    <property type="entry name" value="NTP_transferase"/>
    <property type="match status" value="1"/>
</dbReference>
<dbReference type="eggNOG" id="ENOG502QVHZ">
    <property type="taxonomic scope" value="Eukaryota"/>
</dbReference>
<name>A0A0L0FIH9_9EUKA</name>
<dbReference type="SUPFAM" id="SSF53448">
    <property type="entry name" value="Nucleotide-diphospho-sugar transferases"/>
    <property type="match status" value="1"/>
</dbReference>
<dbReference type="STRING" id="667725.A0A0L0FIH9"/>
<protein>
    <recommendedName>
        <fullName evidence="1">Nucleotidyl transferase domain-containing protein</fullName>
    </recommendedName>
</protein>
<sequence>MPTTQVSAIVLGAGYGTRLQKGIEADSSGEYKELIGIPKPLLPVGNKSLLSHWFESLKDNAFVRDFYVITNGFFAKQFEVWGKSQEGIFKHTSLINDHTMSNETRLGAVADIDMVLQAKKDEMGPDTGILVIAGDTLFHQDFDINDFIKYNLTRTEEACSVVYYDIGNEDTRKRGIIEIDENKKVISFLEKPNPEDTHSRNACPAFYYIPPKGIALVRQFMEEHKDKPLTSRDAPGRLIAWLHTHIPVYAYAISGRYDIGSLEDYKTTLKAFA</sequence>
<dbReference type="AlphaFoldDB" id="A0A0L0FIH9"/>
<dbReference type="InterPro" id="IPR029044">
    <property type="entry name" value="Nucleotide-diphossugar_trans"/>
</dbReference>
<dbReference type="Gene3D" id="3.90.550.10">
    <property type="entry name" value="Spore Coat Polysaccharide Biosynthesis Protein SpsA, Chain A"/>
    <property type="match status" value="1"/>
</dbReference>
<dbReference type="EMBL" id="KQ243045">
    <property type="protein sequence ID" value="KNC76569.1"/>
    <property type="molecule type" value="Genomic_DNA"/>
</dbReference>
<feature type="domain" description="Nucleotidyl transferase" evidence="1">
    <location>
        <begin position="8"/>
        <end position="266"/>
    </location>
</feature>
<evidence type="ECO:0000259" key="1">
    <source>
        <dbReference type="Pfam" id="PF00483"/>
    </source>
</evidence>
<accession>A0A0L0FIH9</accession>
<proteinExistence type="predicted"/>
<dbReference type="Proteomes" id="UP000054560">
    <property type="component" value="Unassembled WGS sequence"/>
</dbReference>
<dbReference type="PANTHER" id="PTHR42883">
    <property type="entry name" value="GLUCOSE-1-PHOSPHATE THYMIDYLTRANSFERASE"/>
    <property type="match status" value="1"/>
</dbReference>
<dbReference type="OrthoDB" id="6339427at2759"/>
<dbReference type="InterPro" id="IPR005835">
    <property type="entry name" value="NTP_transferase_dom"/>
</dbReference>
<dbReference type="GeneID" id="25911438"/>
<reference evidence="2 3" key="1">
    <citation type="submission" date="2011-02" db="EMBL/GenBank/DDBJ databases">
        <title>The Genome Sequence of Sphaeroforma arctica JP610.</title>
        <authorList>
            <consortium name="The Broad Institute Genome Sequencing Platform"/>
            <person name="Russ C."/>
            <person name="Cuomo C."/>
            <person name="Young S.K."/>
            <person name="Zeng Q."/>
            <person name="Gargeya S."/>
            <person name="Alvarado L."/>
            <person name="Berlin A."/>
            <person name="Chapman S.B."/>
            <person name="Chen Z."/>
            <person name="Freedman E."/>
            <person name="Gellesch M."/>
            <person name="Goldberg J."/>
            <person name="Griggs A."/>
            <person name="Gujja S."/>
            <person name="Heilman E."/>
            <person name="Heiman D."/>
            <person name="Howarth C."/>
            <person name="Mehta T."/>
            <person name="Neiman D."/>
            <person name="Pearson M."/>
            <person name="Roberts A."/>
            <person name="Saif S."/>
            <person name="Shea T."/>
            <person name="Shenoy N."/>
            <person name="Sisk P."/>
            <person name="Stolte C."/>
            <person name="Sykes S."/>
            <person name="White J."/>
            <person name="Yandava C."/>
            <person name="Burger G."/>
            <person name="Gray M.W."/>
            <person name="Holland P.W.H."/>
            <person name="King N."/>
            <person name="Lang F.B.F."/>
            <person name="Roger A.J."/>
            <person name="Ruiz-Trillo I."/>
            <person name="Haas B."/>
            <person name="Nusbaum C."/>
            <person name="Birren B."/>
        </authorList>
    </citation>
    <scope>NUCLEOTIDE SEQUENCE [LARGE SCALE GENOMIC DNA]</scope>
    <source>
        <strain evidence="2 3">JP610</strain>
    </source>
</reference>
<dbReference type="PANTHER" id="PTHR42883:SF2">
    <property type="entry name" value="THYMIDYLYLTRANSFERASE"/>
    <property type="match status" value="1"/>
</dbReference>
<evidence type="ECO:0000313" key="3">
    <source>
        <dbReference type="Proteomes" id="UP000054560"/>
    </source>
</evidence>